<reference evidence="1" key="1">
    <citation type="submission" date="2012-04" db="EMBL/GenBank/DDBJ databases">
        <title>The Genome Sequence of Fusarium oxysporum melonis.</title>
        <authorList>
            <consortium name="The Broad Institute Genome Sequencing Platform"/>
            <person name="Ma L.-J."/>
            <person name="Gale L.R."/>
            <person name="Schwartz D.C."/>
            <person name="Zhou S."/>
            <person name="Corby-Kistler H."/>
            <person name="Young S.K."/>
            <person name="Zeng Q."/>
            <person name="Gargeya S."/>
            <person name="Fitzgerald M."/>
            <person name="Haas B."/>
            <person name="Abouelleil A."/>
            <person name="Alvarado L."/>
            <person name="Arachchi H.M."/>
            <person name="Berlin A."/>
            <person name="Brown A."/>
            <person name="Chapman S.B."/>
            <person name="Chen Z."/>
            <person name="Dunbar C."/>
            <person name="Freedman E."/>
            <person name="Gearin G."/>
            <person name="Goldberg J."/>
            <person name="Griggs A."/>
            <person name="Gujja S."/>
            <person name="Heiman D."/>
            <person name="Howarth C."/>
            <person name="Larson L."/>
            <person name="Lui A."/>
            <person name="MacDonald P.J.P."/>
            <person name="Montmayeur A."/>
            <person name="Murphy C."/>
            <person name="Neiman D."/>
            <person name="Pearson M."/>
            <person name="Priest M."/>
            <person name="Roberts A."/>
            <person name="Saif S."/>
            <person name="Shea T."/>
            <person name="Shenoy N."/>
            <person name="Sisk P."/>
            <person name="Stolte C."/>
            <person name="Sykes S."/>
            <person name="Wortman J."/>
            <person name="Nusbaum C."/>
            <person name="Birren B."/>
        </authorList>
    </citation>
    <scope>NUCLEOTIDE SEQUENCE</scope>
    <source>
        <strain evidence="1">26406</strain>
    </source>
</reference>
<reference evidence="1" key="2">
    <citation type="submission" date="2012-05" db="EMBL/GenBank/DDBJ databases">
        <title>Annotation of the Genome Sequence of Fusarium oxysporum f. sp. melonis 26406.</title>
        <authorList>
            <consortium name="The Broad Institute Genomics Platform"/>
            <person name="Ma L.-J."/>
            <person name="Corby-Kistler H."/>
            <person name="Broz K."/>
            <person name="Gale L.R."/>
            <person name="Jonkers W."/>
            <person name="O'Donnell K."/>
            <person name="Ploetz R."/>
            <person name="Steinberg C."/>
            <person name="Schwartz D.C."/>
            <person name="VanEtten H."/>
            <person name="Zhou S."/>
            <person name="Young S.K."/>
            <person name="Zeng Q."/>
            <person name="Gargeya S."/>
            <person name="Fitzgerald M."/>
            <person name="Abouelleil A."/>
            <person name="Alvarado L."/>
            <person name="Chapman S.B."/>
            <person name="Gainer-Dewar J."/>
            <person name="Goldberg J."/>
            <person name="Griggs A."/>
            <person name="Gujja S."/>
            <person name="Hansen M."/>
            <person name="Howarth C."/>
            <person name="Imamovic A."/>
            <person name="Ireland A."/>
            <person name="Larimer J."/>
            <person name="McCowan C."/>
            <person name="Murphy C."/>
            <person name="Pearson M."/>
            <person name="Poon T.W."/>
            <person name="Priest M."/>
            <person name="Roberts A."/>
            <person name="Saif S."/>
            <person name="Shea T."/>
            <person name="Sykes S."/>
            <person name="Wortman J."/>
            <person name="Nusbaum C."/>
            <person name="Birren B."/>
        </authorList>
    </citation>
    <scope>NUCLEOTIDE SEQUENCE</scope>
    <source>
        <strain evidence="1">26406</strain>
    </source>
</reference>
<dbReference type="VEuPathDB" id="FungiDB:FOMG_03413"/>
<sequence>MNILPGFYQDSVFQYPLNFQLISVANSLKQQNRFDESEEIIERLIKTATGTVGGLAEQTLCELCRFEDVWASEQRIKQKESAFGAGSDELFWALLSSEYDGMAMMLFLLDVAQVCNGELKQKDQLEEVGWSTSQLQGYVRESYKQYNCVLTVASSGLRGLEYVQLLAGSRTWSLECLYEAVLAALDTGSLEALECLHSREWP</sequence>
<dbReference type="Proteomes" id="UP000030703">
    <property type="component" value="Unassembled WGS sequence"/>
</dbReference>
<proteinExistence type="predicted"/>
<accession>X0AV50</accession>
<dbReference type="OrthoDB" id="7464126at2759"/>
<protein>
    <submittedName>
        <fullName evidence="1">Uncharacterized protein</fullName>
    </submittedName>
</protein>
<dbReference type="AlphaFoldDB" id="X0AV50"/>
<dbReference type="EMBL" id="JH659330">
    <property type="protein sequence ID" value="EXK44727.1"/>
    <property type="molecule type" value="Genomic_DNA"/>
</dbReference>
<name>X0AV50_FUSOX</name>
<gene>
    <name evidence="1" type="ORF">FOMG_03413</name>
</gene>
<evidence type="ECO:0000313" key="1">
    <source>
        <dbReference type="EMBL" id="EXK44727.1"/>
    </source>
</evidence>
<organism evidence="1">
    <name type="scientific">Fusarium oxysporum f. sp. melonis 26406</name>
    <dbReference type="NCBI Taxonomy" id="1089452"/>
    <lineage>
        <taxon>Eukaryota</taxon>
        <taxon>Fungi</taxon>
        <taxon>Dikarya</taxon>
        <taxon>Ascomycota</taxon>
        <taxon>Pezizomycotina</taxon>
        <taxon>Sordariomycetes</taxon>
        <taxon>Hypocreomycetidae</taxon>
        <taxon>Hypocreales</taxon>
        <taxon>Nectriaceae</taxon>
        <taxon>Fusarium</taxon>
        <taxon>Fusarium oxysporum species complex</taxon>
    </lineage>
</organism>
<dbReference type="HOGENOM" id="CLU_1354673_0_0_1"/>